<accession>A0A6I9N3W4</accession>
<dbReference type="OrthoDB" id="76293at2759"/>
<evidence type="ECO:0000313" key="3">
    <source>
        <dbReference type="Proteomes" id="UP000504611"/>
    </source>
</evidence>
<keyword evidence="1" id="KW-1133">Transmembrane helix</keyword>
<protein>
    <submittedName>
        <fullName evidence="4">Endoplasmic reticulum metallopeptidase 1</fullName>
    </submittedName>
</protein>
<dbReference type="GeneID" id="104945078"/>
<gene>
    <name evidence="4" type="primary">LOC104945078</name>
</gene>
<keyword evidence="1" id="KW-0472">Membrane</keyword>
<sequence length="99" mass="11107">MLMVAFPLATRLLLAREFKNRGASLKYSALYLLGLGLPYVHFMFLIWVVFEIFTPIMGRSGTEIPPEVVMATLVTLATIFLSSFFVSIPTLCTIMNKSQ</sequence>
<feature type="transmembrane region" description="Helical" evidence="1">
    <location>
        <begin position="68"/>
        <end position="88"/>
    </location>
</feature>
<dbReference type="InterPro" id="IPR053974">
    <property type="entry name" value="ERMP1_1-A_TM"/>
</dbReference>
<dbReference type="AlphaFoldDB" id="A0A6I9N3W4"/>
<keyword evidence="3" id="KW-1185">Reference proteome</keyword>
<evidence type="ECO:0000313" key="4">
    <source>
        <dbReference type="RefSeq" id="XP_010769006.1"/>
    </source>
</evidence>
<dbReference type="RefSeq" id="XP_010769006.1">
    <property type="nucleotide sequence ID" value="XM_010770704.1"/>
</dbReference>
<reference evidence="4" key="1">
    <citation type="submission" date="2025-08" db="UniProtKB">
        <authorList>
            <consortium name="RefSeq"/>
        </authorList>
    </citation>
    <scope>IDENTIFICATION</scope>
    <source>
        <tissue evidence="4">Muscle</tissue>
    </source>
</reference>
<proteinExistence type="predicted"/>
<keyword evidence="1" id="KW-0812">Transmembrane</keyword>
<dbReference type="Proteomes" id="UP000504611">
    <property type="component" value="Unplaced"/>
</dbReference>
<dbReference type="Pfam" id="PF22249">
    <property type="entry name" value="ERMP1-TM"/>
    <property type="match status" value="1"/>
</dbReference>
<evidence type="ECO:0000256" key="1">
    <source>
        <dbReference type="SAM" id="Phobius"/>
    </source>
</evidence>
<dbReference type="KEGG" id="ncc:104945078"/>
<evidence type="ECO:0000259" key="2">
    <source>
        <dbReference type="Pfam" id="PF22249"/>
    </source>
</evidence>
<name>A0A6I9N3W4_9TELE</name>
<feature type="non-terminal residue" evidence="4">
    <location>
        <position position="99"/>
    </location>
</feature>
<feature type="domain" description="Endoplasmic reticulum metallopeptidase 1/1-A TM" evidence="2">
    <location>
        <begin position="1"/>
        <end position="92"/>
    </location>
</feature>
<organism evidence="3 4">
    <name type="scientific">Notothenia coriiceps</name>
    <name type="common">black rockcod</name>
    <dbReference type="NCBI Taxonomy" id="8208"/>
    <lineage>
        <taxon>Eukaryota</taxon>
        <taxon>Metazoa</taxon>
        <taxon>Chordata</taxon>
        <taxon>Craniata</taxon>
        <taxon>Vertebrata</taxon>
        <taxon>Euteleostomi</taxon>
        <taxon>Actinopterygii</taxon>
        <taxon>Neopterygii</taxon>
        <taxon>Teleostei</taxon>
        <taxon>Neoteleostei</taxon>
        <taxon>Acanthomorphata</taxon>
        <taxon>Eupercaria</taxon>
        <taxon>Perciformes</taxon>
        <taxon>Notothenioidei</taxon>
        <taxon>Nototheniidae</taxon>
        <taxon>Notothenia</taxon>
    </lineage>
</organism>